<evidence type="ECO:0000259" key="6">
    <source>
        <dbReference type="Pfam" id="PF07638"/>
    </source>
</evidence>
<evidence type="ECO:0000256" key="3">
    <source>
        <dbReference type="ARBA" id="ARBA00023082"/>
    </source>
</evidence>
<dbReference type="InterPro" id="IPR053812">
    <property type="entry name" value="HTH_Sigma70_ECF-like"/>
</dbReference>
<dbReference type="InterPro" id="IPR039425">
    <property type="entry name" value="RNA_pol_sigma-70-like"/>
</dbReference>
<dbReference type="PANTHER" id="PTHR43133:SF63">
    <property type="entry name" value="RNA POLYMERASE SIGMA FACTOR FECI-RELATED"/>
    <property type="match status" value="1"/>
</dbReference>
<evidence type="ECO:0000256" key="1">
    <source>
        <dbReference type="ARBA" id="ARBA00010641"/>
    </source>
</evidence>
<keyword evidence="4" id="KW-0804">Transcription</keyword>
<evidence type="ECO:0000256" key="2">
    <source>
        <dbReference type="ARBA" id="ARBA00023015"/>
    </source>
</evidence>
<dbReference type="InterPro" id="IPR013325">
    <property type="entry name" value="RNA_pol_sigma_r2"/>
</dbReference>
<reference evidence="7 8" key="1">
    <citation type="journal article" date="1994" name="Int. J. Syst. Bacteriol.">
        <title>Phylogenetic positions of novel aerobic, bacteriochlorophyll a-containing bacteria and description of Roseococcus thiosulfatophilus gen. nov., sp. nov., Erythromicrobium ramosum gen. nov., sp. nov., and Erythrobacter litoralis sp. nov.</title>
        <authorList>
            <person name="Yurkov V."/>
            <person name="Stackebrandt E."/>
            <person name="Holmes A."/>
            <person name="Fuerst J.A."/>
            <person name="Hugenholtz P."/>
            <person name="Golecki J."/>
            <person name="Gad'on N."/>
            <person name="Gorlenko V.M."/>
            <person name="Kompantseva E.I."/>
            <person name="Drews G."/>
        </authorList>
    </citation>
    <scope>NUCLEOTIDE SEQUENCE [LARGE SCALE GENOMIC DNA]</scope>
    <source>
        <strain evidence="7 8">KR-99</strain>
    </source>
</reference>
<feature type="domain" description="RNA polymerase sigma-70 ECF-like HTH" evidence="6">
    <location>
        <begin position="52"/>
        <end position="173"/>
    </location>
</feature>
<name>A0A7V8REV2_9SPHN</name>
<dbReference type="EMBL" id="VDES01000002">
    <property type="protein sequence ID" value="MBA1375123.1"/>
    <property type="molecule type" value="Genomic_DNA"/>
</dbReference>
<dbReference type="SUPFAM" id="SSF88659">
    <property type="entry name" value="Sigma3 and sigma4 domains of RNA polymerase sigma factors"/>
    <property type="match status" value="1"/>
</dbReference>
<evidence type="ECO:0000256" key="5">
    <source>
        <dbReference type="SAM" id="MobiDB-lite"/>
    </source>
</evidence>
<organism evidence="7 8">
    <name type="scientific">Sphingomonas ursincola</name>
    <dbReference type="NCBI Taxonomy" id="56361"/>
    <lineage>
        <taxon>Bacteria</taxon>
        <taxon>Pseudomonadati</taxon>
        <taxon>Pseudomonadota</taxon>
        <taxon>Alphaproteobacteria</taxon>
        <taxon>Sphingomonadales</taxon>
        <taxon>Sphingomonadaceae</taxon>
        <taxon>Sphingomonas</taxon>
    </lineage>
</organism>
<accession>A0A7V8REV2</accession>
<dbReference type="GO" id="GO:0016987">
    <property type="term" value="F:sigma factor activity"/>
    <property type="evidence" value="ECO:0007669"/>
    <property type="project" value="UniProtKB-KW"/>
</dbReference>
<dbReference type="PANTHER" id="PTHR43133">
    <property type="entry name" value="RNA POLYMERASE ECF-TYPE SIGMA FACTO"/>
    <property type="match status" value="1"/>
</dbReference>
<dbReference type="Proteomes" id="UP000589292">
    <property type="component" value="Unassembled WGS sequence"/>
</dbReference>
<evidence type="ECO:0000256" key="4">
    <source>
        <dbReference type="ARBA" id="ARBA00023163"/>
    </source>
</evidence>
<evidence type="ECO:0000313" key="7">
    <source>
        <dbReference type="EMBL" id="MBA1375123.1"/>
    </source>
</evidence>
<dbReference type="AlphaFoldDB" id="A0A7V8REV2"/>
<dbReference type="InterPro" id="IPR013324">
    <property type="entry name" value="RNA_pol_sigma_r3/r4-like"/>
</dbReference>
<keyword evidence="8" id="KW-1185">Reference proteome</keyword>
<dbReference type="InterPro" id="IPR036388">
    <property type="entry name" value="WH-like_DNA-bd_sf"/>
</dbReference>
<feature type="region of interest" description="Disordered" evidence="5">
    <location>
        <begin position="1"/>
        <end position="20"/>
    </location>
</feature>
<dbReference type="SUPFAM" id="SSF88946">
    <property type="entry name" value="Sigma2 domain of RNA polymerase sigma factors"/>
    <property type="match status" value="1"/>
</dbReference>
<evidence type="ECO:0000313" key="8">
    <source>
        <dbReference type="Proteomes" id="UP000589292"/>
    </source>
</evidence>
<dbReference type="InterPro" id="IPR014284">
    <property type="entry name" value="RNA_pol_sigma-70_dom"/>
</dbReference>
<proteinExistence type="inferred from homology"/>
<dbReference type="Gene3D" id="1.10.10.10">
    <property type="entry name" value="Winged helix-like DNA-binding domain superfamily/Winged helix DNA-binding domain"/>
    <property type="match status" value="1"/>
</dbReference>
<dbReference type="Pfam" id="PF07638">
    <property type="entry name" value="Sigma70_ECF"/>
    <property type="match status" value="1"/>
</dbReference>
<dbReference type="RefSeq" id="WP_181267989.1">
    <property type="nucleotide sequence ID" value="NZ_BAAAGB010000001.1"/>
</dbReference>
<dbReference type="GO" id="GO:0006352">
    <property type="term" value="P:DNA-templated transcription initiation"/>
    <property type="evidence" value="ECO:0007669"/>
    <property type="project" value="InterPro"/>
</dbReference>
<keyword evidence="2" id="KW-0805">Transcription regulation</keyword>
<sequence>MCATPNVSLALPESGTSPPSQGLQALLLAEREGFLRFLRARGAGDAAEDIFQDTWLRLAAAQTNPIAEPRNYLFRALNNVMHDRYRSAQRARRRDGEWIEINSSNAEASDAPLPDRALAARQALAQAEAVLRAEGERVLDIFRLFRIEGLGQRAIAEHLGLSLSTVEKDLQKAYRALIRLKETQDAE</sequence>
<protein>
    <submittedName>
        <fullName evidence="7">Sigma-70 family RNA polymerase sigma factor</fullName>
    </submittedName>
</protein>
<dbReference type="NCBIfam" id="TIGR02937">
    <property type="entry name" value="sigma70-ECF"/>
    <property type="match status" value="1"/>
</dbReference>
<comment type="caution">
    <text evidence="7">The sequence shown here is derived from an EMBL/GenBank/DDBJ whole genome shotgun (WGS) entry which is preliminary data.</text>
</comment>
<comment type="similarity">
    <text evidence="1">Belongs to the sigma-70 factor family. ECF subfamily.</text>
</comment>
<gene>
    <name evidence="7" type="ORF">FG486_12305</name>
</gene>
<keyword evidence="3" id="KW-0731">Sigma factor</keyword>
<dbReference type="Gene3D" id="1.10.1740.10">
    <property type="match status" value="1"/>
</dbReference>